<dbReference type="InterPro" id="IPR001128">
    <property type="entry name" value="Cyt_P450"/>
</dbReference>
<dbReference type="AlphaFoldDB" id="A0A4Y7Q6C2"/>
<keyword evidence="8 10" id="KW-0503">Monooxygenase</keyword>
<organism evidence="12 13">
    <name type="scientific">Rickenella mellea</name>
    <dbReference type="NCBI Taxonomy" id="50990"/>
    <lineage>
        <taxon>Eukaryota</taxon>
        <taxon>Fungi</taxon>
        <taxon>Dikarya</taxon>
        <taxon>Basidiomycota</taxon>
        <taxon>Agaricomycotina</taxon>
        <taxon>Agaricomycetes</taxon>
        <taxon>Hymenochaetales</taxon>
        <taxon>Rickenellaceae</taxon>
        <taxon>Rickenella</taxon>
    </lineage>
</organism>
<dbReference type="InterPro" id="IPR050364">
    <property type="entry name" value="Cytochrome_P450_fung"/>
</dbReference>
<dbReference type="GO" id="GO:0016705">
    <property type="term" value="F:oxidoreductase activity, acting on paired donors, with incorporation or reduction of molecular oxygen"/>
    <property type="evidence" value="ECO:0007669"/>
    <property type="project" value="InterPro"/>
</dbReference>
<dbReference type="GO" id="GO:0004497">
    <property type="term" value="F:monooxygenase activity"/>
    <property type="evidence" value="ECO:0007669"/>
    <property type="project" value="UniProtKB-KW"/>
</dbReference>
<dbReference type="InterPro" id="IPR017972">
    <property type="entry name" value="Cyt_P450_CS"/>
</dbReference>
<proteinExistence type="inferred from homology"/>
<dbReference type="OrthoDB" id="2789670at2759"/>
<accession>A0A4Y7Q6C2</accession>
<dbReference type="Proteomes" id="UP000294933">
    <property type="component" value="Unassembled WGS sequence"/>
</dbReference>
<evidence type="ECO:0000256" key="9">
    <source>
        <dbReference type="PIRSR" id="PIRSR602401-1"/>
    </source>
</evidence>
<keyword evidence="11" id="KW-1133">Transmembrane helix</keyword>
<dbReference type="CDD" id="cd11065">
    <property type="entry name" value="CYP64-like"/>
    <property type="match status" value="1"/>
</dbReference>
<comment type="pathway">
    <text evidence="2">Secondary metabolite biosynthesis.</text>
</comment>
<reference evidence="12 13" key="1">
    <citation type="submission" date="2018-06" db="EMBL/GenBank/DDBJ databases">
        <title>A transcriptomic atlas of mushroom development highlights an independent origin of complex multicellularity.</title>
        <authorList>
            <consortium name="DOE Joint Genome Institute"/>
            <person name="Krizsan K."/>
            <person name="Almasi E."/>
            <person name="Merenyi Z."/>
            <person name="Sahu N."/>
            <person name="Viragh M."/>
            <person name="Koszo T."/>
            <person name="Mondo S."/>
            <person name="Kiss B."/>
            <person name="Balint B."/>
            <person name="Kues U."/>
            <person name="Barry K."/>
            <person name="Hegedus J.C."/>
            <person name="Henrissat B."/>
            <person name="Johnson J."/>
            <person name="Lipzen A."/>
            <person name="Ohm R."/>
            <person name="Nagy I."/>
            <person name="Pangilinan J."/>
            <person name="Yan J."/>
            <person name="Xiong Y."/>
            <person name="Grigoriev I.V."/>
            <person name="Hibbett D.S."/>
            <person name="Nagy L.G."/>
        </authorList>
    </citation>
    <scope>NUCLEOTIDE SEQUENCE [LARGE SCALE GENOMIC DNA]</scope>
    <source>
        <strain evidence="12 13">SZMC22713</strain>
    </source>
</reference>
<keyword evidence="5 9" id="KW-0479">Metal-binding</keyword>
<dbReference type="GO" id="GO:0005506">
    <property type="term" value="F:iron ion binding"/>
    <property type="evidence" value="ECO:0007669"/>
    <property type="project" value="InterPro"/>
</dbReference>
<evidence type="ECO:0000256" key="5">
    <source>
        <dbReference type="ARBA" id="ARBA00022723"/>
    </source>
</evidence>
<protein>
    <submittedName>
        <fullName evidence="12">Cytochrome P450</fullName>
    </submittedName>
</protein>
<dbReference type="PANTHER" id="PTHR46300:SF7">
    <property type="entry name" value="P450, PUTATIVE (EUROFUNG)-RELATED"/>
    <property type="match status" value="1"/>
</dbReference>
<feature type="binding site" description="axial binding residue" evidence="9">
    <location>
        <position position="442"/>
    </location>
    <ligand>
        <name>heme</name>
        <dbReference type="ChEBI" id="CHEBI:30413"/>
    </ligand>
    <ligandPart>
        <name>Fe</name>
        <dbReference type="ChEBI" id="CHEBI:18248"/>
    </ligandPart>
</feature>
<keyword evidence="4 9" id="KW-0349">Heme</keyword>
<evidence type="ECO:0000256" key="3">
    <source>
        <dbReference type="ARBA" id="ARBA00010617"/>
    </source>
</evidence>
<gene>
    <name evidence="12" type="ORF">BD410DRAFT_858400</name>
</gene>
<evidence type="ECO:0000256" key="2">
    <source>
        <dbReference type="ARBA" id="ARBA00005179"/>
    </source>
</evidence>
<dbReference type="GO" id="GO:0020037">
    <property type="term" value="F:heme binding"/>
    <property type="evidence" value="ECO:0007669"/>
    <property type="project" value="InterPro"/>
</dbReference>
<evidence type="ECO:0000313" key="12">
    <source>
        <dbReference type="EMBL" id="TDL23203.1"/>
    </source>
</evidence>
<evidence type="ECO:0000256" key="7">
    <source>
        <dbReference type="ARBA" id="ARBA00023004"/>
    </source>
</evidence>
<evidence type="ECO:0000256" key="6">
    <source>
        <dbReference type="ARBA" id="ARBA00023002"/>
    </source>
</evidence>
<dbReference type="InterPro" id="IPR002401">
    <property type="entry name" value="Cyt_P450_E_grp-I"/>
</dbReference>
<dbReference type="Pfam" id="PF00067">
    <property type="entry name" value="p450"/>
    <property type="match status" value="1"/>
</dbReference>
<dbReference type="SUPFAM" id="SSF48264">
    <property type="entry name" value="Cytochrome P450"/>
    <property type="match status" value="1"/>
</dbReference>
<evidence type="ECO:0000256" key="11">
    <source>
        <dbReference type="SAM" id="Phobius"/>
    </source>
</evidence>
<name>A0A4Y7Q6C2_9AGAM</name>
<dbReference type="PANTHER" id="PTHR46300">
    <property type="entry name" value="P450, PUTATIVE (EUROFUNG)-RELATED-RELATED"/>
    <property type="match status" value="1"/>
</dbReference>
<evidence type="ECO:0000256" key="10">
    <source>
        <dbReference type="RuleBase" id="RU000461"/>
    </source>
</evidence>
<evidence type="ECO:0000256" key="8">
    <source>
        <dbReference type="ARBA" id="ARBA00023033"/>
    </source>
</evidence>
<sequence length="518" mass="59046">MPKYLEHNAVYIFIAVGIFFLYLRKRSQHAHPLPPGPPGLPIIGNLRDMPAKSEWLTFQNWAKRYGDIIHVSMFGQSIIIINSYEMAFDLFERRSYNYSDRPSNVMVGDLVGYSFHFGFMRYGEWWRQHRRALHQNFQLGAIHEYRPLQTEATHDLLRRLLKAPDDFMAHVRYSAGALILRVAYGIKVASENDPSIHTAEEALKAMAATGNAGAYLVDTIPFLKYLPEWFPGAKFKREAKEWRRHVLSMRDSPFAVVKKTMESGILNLGYTPSRLHKLEGDPSRQEKEEIIKNTAGALYAVGRSHYQTVATINTFILAMTLYPDIQRRAQETIDKLVGSERLPDFLDRPHLPYIEAIVKEALRWQLVLPLAVPHAAVNEDLYKGYRIPAGSIVIGNAWSMLQNEQIYRNASEFNPDRFMKNEQLNPDIPHPLAAFGFGRRICPGRHFAEASVWIAIVSILSVYNISKALDDSGREITPPVEYTTGMLSYPVPFKCMITPRSVGAESLIRGTMSDMQMA</sequence>
<keyword evidence="6 10" id="KW-0560">Oxidoreductase</keyword>
<keyword evidence="11" id="KW-0472">Membrane</keyword>
<feature type="transmembrane region" description="Helical" evidence="11">
    <location>
        <begin position="6"/>
        <end position="23"/>
    </location>
</feature>
<keyword evidence="7 9" id="KW-0408">Iron</keyword>
<dbReference type="VEuPathDB" id="FungiDB:BD410DRAFT_858400"/>
<keyword evidence="11" id="KW-0812">Transmembrane</keyword>
<comment type="similarity">
    <text evidence="3 10">Belongs to the cytochrome P450 family.</text>
</comment>
<dbReference type="PROSITE" id="PS00086">
    <property type="entry name" value="CYTOCHROME_P450"/>
    <property type="match status" value="1"/>
</dbReference>
<dbReference type="PRINTS" id="PR00385">
    <property type="entry name" value="P450"/>
</dbReference>
<comment type="cofactor">
    <cofactor evidence="1 9">
        <name>heme</name>
        <dbReference type="ChEBI" id="CHEBI:30413"/>
    </cofactor>
</comment>
<evidence type="ECO:0000256" key="1">
    <source>
        <dbReference type="ARBA" id="ARBA00001971"/>
    </source>
</evidence>
<keyword evidence="13" id="KW-1185">Reference proteome</keyword>
<evidence type="ECO:0000313" key="13">
    <source>
        <dbReference type="Proteomes" id="UP000294933"/>
    </source>
</evidence>
<evidence type="ECO:0000256" key="4">
    <source>
        <dbReference type="ARBA" id="ARBA00022617"/>
    </source>
</evidence>
<dbReference type="Gene3D" id="1.10.630.10">
    <property type="entry name" value="Cytochrome P450"/>
    <property type="match status" value="1"/>
</dbReference>
<dbReference type="STRING" id="50990.A0A4Y7Q6C2"/>
<dbReference type="EMBL" id="ML170171">
    <property type="protein sequence ID" value="TDL23203.1"/>
    <property type="molecule type" value="Genomic_DNA"/>
</dbReference>
<dbReference type="PRINTS" id="PR00463">
    <property type="entry name" value="EP450I"/>
</dbReference>
<dbReference type="InterPro" id="IPR036396">
    <property type="entry name" value="Cyt_P450_sf"/>
</dbReference>